<dbReference type="EMBL" id="FMWB01000007">
    <property type="protein sequence ID" value="SCZ40783.1"/>
    <property type="molecule type" value="Genomic_DNA"/>
</dbReference>
<comment type="caution">
    <text evidence="8">The sequence shown here is derived from an EMBL/GenBank/DDBJ whole genome shotgun (WGS) entry which is preliminary data.</text>
</comment>
<dbReference type="InterPro" id="IPR051401">
    <property type="entry name" value="GtrA_CellWall_Glycosyl"/>
</dbReference>
<feature type="transmembrane region" description="Helical" evidence="6">
    <location>
        <begin position="115"/>
        <end position="134"/>
    </location>
</feature>
<dbReference type="InterPro" id="IPR007267">
    <property type="entry name" value="GtrA_DPMS_TM"/>
</dbReference>
<name>A0A1G5NTV7_9PSED</name>
<organism evidence="8 9">
    <name type="scientific">Pseudomonas oryzihabitans</name>
    <dbReference type="NCBI Taxonomy" id="47885"/>
    <lineage>
        <taxon>Bacteria</taxon>
        <taxon>Pseudomonadati</taxon>
        <taxon>Pseudomonadota</taxon>
        <taxon>Gammaproteobacteria</taxon>
        <taxon>Pseudomonadales</taxon>
        <taxon>Pseudomonadaceae</taxon>
        <taxon>Pseudomonas</taxon>
    </lineage>
</organism>
<dbReference type="OrthoDB" id="7024322at2"/>
<comment type="subcellular location">
    <subcellularLocation>
        <location evidence="1">Membrane</location>
        <topology evidence="1">Multi-pass membrane protein</topology>
    </subcellularLocation>
</comment>
<keyword evidence="3 6" id="KW-0812">Transmembrane</keyword>
<dbReference type="Pfam" id="PF04138">
    <property type="entry name" value="GtrA_DPMS_TM"/>
    <property type="match status" value="1"/>
</dbReference>
<feature type="transmembrane region" description="Helical" evidence="6">
    <location>
        <begin position="21"/>
        <end position="43"/>
    </location>
</feature>
<dbReference type="RefSeq" id="WP_081347952.1">
    <property type="nucleotide sequence ID" value="NZ_FMWB01000007.1"/>
</dbReference>
<dbReference type="AlphaFoldDB" id="A0A1G5NTV7"/>
<evidence type="ECO:0000256" key="6">
    <source>
        <dbReference type="SAM" id="Phobius"/>
    </source>
</evidence>
<evidence type="ECO:0000259" key="7">
    <source>
        <dbReference type="Pfam" id="PF04138"/>
    </source>
</evidence>
<gene>
    <name evidence="8" type="ORF">SAMN05216279_107278</name>
</gene>
<protein>
    <submittedName>
        <fullName evidence="8">GtrA-like protein</fullName>
    </submittedName>
</protein>
<dbReference type="PANTHER" id="PTHR38459">
    <property type="entry name" value="PROPHAGE BACTOPRENOL-LINKED GLUCOSE TRANSLOCASE HOMOLOG"/>
    <property type="match status" value="1"/>
</dbReference>
<keyword evidence="4 6" id="KW-1133">Transmembrane helix</keyword>
<evidence type="ECO:0000256" key="4">
    <source>
        <dbReference type="ARBA" id="ARBA00022989"/>
    </source>
</evidence>
<feature type="domain" description="GtrA/DPMS transmembrane" evidence="7">
    <location>
        <begin position="22"/>
        <end position="135"/>
    </location>
</feature>
<proteinExistence type="inferred from homology"/>
<dbReference type="PANTHER" id="PTHR38459:SF1">
    <property type="entry name" value="PROPHAGE BACTOPRENOL-LINKED GLUCOSE TRANSLOCASE HOMOLOG"/>
    <property type="match status" value="1"/>
</dbReference>
<feature type="transmembrane region" description="Helical" evidence="6">
    <location>
        <begin position="82"/>
        <end position="103"/>
    </location>
</feature>
<evidence type="ECO:0000256" key="2">
    <source>
        <dbReference type="ARBA" id="ARBA00009399"/>
    </source>
</evidence>
<evidence type="ECO:0000256" key="5">
    <source>
        <dbReference type="ARBA" id="ARBA00023136"/>
    </source>
</evidence>
<keyword evidence="5 6" id="KW-0472">Membrane</keyword>
<dbReference type="GO" id="GO:0000271">
    <property type="term" value="P:polysaccharide biosynthetic process"/>
    <property type="evidence" value="ECO:0007669"/>
    <property type="project" value="InterPro"/>
</dbReference>
<evidence type="ECO:0000313" key="9">
    <source>
        <dbReference type="Proteomes" id="UP000183046"/>
    </source>
</evidence>
<comment type="similarity">
    <text evidence="2">Belongs to the GtrA family.</text>
</comment>
<evidence type="ECO:0000256" key="1">
    <source>
        <dbReference type="ARBA" id="ARBA00004141"/>
    </source>
</evidence>
<dbReference type="eggNOG" id="COG2246">
    <property type="taxonomic scope" value="Bacteria"/>
</dbReference>
<dbReference type="GO" id="GO:0005886">
    <property type="term" value="C:plasma membrane"/>
    <property type="evidence" value="ECO:0007669"/>
    <property type="project" value="TreeGrafter"/>
</dbReference>
<dbReference type="Proteomes" id="UP000183046">
    <property type="component" value="Unassembled WGS sequence"/>
</dbReference>
<sequence length="137" mass="14768">MITRLKALREGRAFGELLVASRFGLVGLAATAVHLAIVTLLIRAGLAPLLANLLAFLCAFGVSFCGHYFWTFRSSAGIASAVLRFFLIAVGGFFINSALLAMLLRWTTLENTTCALIAVLIVPVLSFFASRLWGFKA</sequence>
<reference evidence="9" key="1">
    <citation type="submission" date="2016-10" db="EMBL/GenBank/DDBJ databases">
        <authorList>
            <person name="de Groot N.N."/>
        </authorList>
    </citation>
    <scope>NUCLEOTIDE SEQUENCE [LARGE SCALE GENOMIC DNA]</scope>
    <source>
        <strain evidence="9">DSM 15758</strain>
    </source>
</reference>
<evidence type="ECO:0000313" key="8">
    <source>
        <dbReference type="EMBL" id="SCZ40783.1"/>
    </source>
</evidence>
<evidence type="ECO:0000256" key="3">
    <source>
        <dbReference type="ARBA" id="ARBA00022692"/>
    </source>
</evidence>
<accession>A0A1G5NTV7</accession>
<feature type="transmembrane region" description="Helical" evidence="6">
    <location>
        <begin position="49"/>
        <end position="70"/>
    </location>
</feature>